<dbReference type="InterPro" id="IPR036388">
    <property type="entry name" value="WH-like_DNA-bd_sf"/>
</dbReference>
<accession>A0A5C6S159</accession>
<evidence type="ECO:0000256" key="2">
    <source>
        <dbReference type="ARBA" id="ARBA00023125"/>
    </source>
</evidence>
<dbReference type="SMART" id="SM00419">
    <property type="entry name" value="HTH_CRP"/>
    <property type="match status" value="1"/>
</dbReference>
<dbReference type="Gene3D" id="1.10.10.10">
    <property type="entry name" value="Winged helix-like DNA-binding domain superfamily/Winged helix DNA-binding domain"/>
    <property type="match status" value="1"/>
</dbReference>
<dbReference type="PROSITE" id="PS51078">
    <property type="entry name" value="ICLR_ED"/>
    <property type="match status" value="1"/>
</dbReference>
<dbReference type="InterPro" id="IPR014757">
    <property type="entry name" value="Tscrpt_reg_IclR_C"/>
</dbReference>
<evidence type="ECO:0000256" key="1">
    <source>
        <dbReference type="ARBA" id="ARBA00023015"/>
    </source>
</evidence>
<dbReference type="Proteomes" id="UP000321562">
    <property type="component" value="Unassembled WGS sequence"/>
</dbReference>
<dbReference type="GO" id="GO:0003677">
    <property type="term" value="F:DNA binding"/>
    <property type="evidence" value="ECO:0007669"/>
    <property type="project" value="UniProtKB-KW"/>
</dbReference>
<dbReference type="Pfam" id="PF01614">
    <property type="entry name" value="IclR_C"/>
    <property type="match status" value="1"/>
</dbReference>
<keyword evidence="2" id="KW-0238">DNA-binding</keyword>
<keyword evidence="3" id="KW-0804">Transcription</keyword>
<reference evidence="6 7" key="1">
    <citation type="submission" date="2019-08" db="EMBL/GenBank/DDBJ databases">
        <authorList>
            <person name="Ye J."/>
        </authorList>
    </citation>
    <scope>NUCLEOTIDE SEQUENCE [LARGE SCALE GENOMIC DNA]</scope>
    <source>
        <strain evidence="6 7">TK008</strain>
    </source>
</reference>
<evidence type="ECO:0000313" key="7">
    <source>
        <dbReference type="Proteomes" id="UP000321562"/>
    </source>
</evidence>
<gene>
    <name evidence="6" type="ORF">FQV27_13870</name>
</gene>
<evidence type="ECO:0000259" key="4">
    <source>
        <dbReference type="PROSITE" id="PS51077"/>
    </source>
</evidence>
<dbReference type="GO" id="GO:0003700">
    <property type="term" value="F:DNA-binding transcription factor activity"/>
    <property type="evidence" value="ECO:0007669"/>
    <property type="project" value="TreeGrafter"/>
</dbReference>
<organism evidence="6 7">
    <name type="scientific">Paracoccus aurantiacus</name>
    <dbReference type="NCBI Taxonomy" id="2599412"/>
    <lineage>
        <taxon>Bacteria</taxon>
        <taxon>Pseudomonadati</taxon>
        <taxon>Pseudomonadota</taxon>
        <taxon>Alphaproteobacteria</taxon>
        <taxon>Rhodobacterales</taxon>
        <taxon>Paracoccaceae</taxon>
        <taxon>Paracoccus</taxon>
    </lineage>
</organism>
<dbReference type="FunFam" id="1.10.10.10:FF:000056">
    <property type="entry name" value="IclR family transcriptional regulator"/>
    <property type="match status" value="1"/>
</dbReference>
<comment type="caution">
    <text evidence="6">The sequence shown here is derived from an EMBL/GenBank/DDBJ whole genome shotgun (WGS) entry which is preliminary data.</text>
</comment>
<dbReference type="AlphaFoldDB" id="A0A5C6S159"/>
<evidence type="ECO:0000259" key="5">
    <source>
        <dbReference type="PROSITE" id="PS51078"/>
    </source>
</evidence>
<dbReference type="InterPro" id="IPR005471">
    <property type="entry name" value="Tscrpt_reg_IclR_N"/>
</dbReference>
<dbReference type="GO" id="GO:0045892">
    <property type="term" value="P:negative regulation of DNA-templated transcription"/>
    <property type="evidence" value="ECO:0007669"/>
    <property type="project" value="TreeGrafter"/>
</dbReference>
<proteinExistence type="predicted"/>
<dbReference type="Gene3D" id="3.30.450.40">
    <property type="match status" value="1"/>
</dbReference>
<dbReference type="PANTHER" id="PTHR30136:SF33">
    <property type="entry name" value="TRANSCRIPTIONAL REGULATORY PROTEIN"/>
    <property type="match status" value="1"/>
</dbReference>
<evidence type="ECO:0000313" key="6">
    <source>
        <dbReference type="EMBL" id="TXB68261.1"/>
    </source>
</evidence>
<dbReference type="RefSeq" id="WP_147099546.1">
    <property type="nucleotide sequence ID" value="NZ_JBHUFH010000003.1"/>
</dbReference>
<dbReference type="InterPro" id="IPR012318">
    <property type="entry name" value="HTH_CRP"/>
</dbReference>
<dbReference type="InterPro" id="IPR050707">
    <property type="entry name" value="HTH_MetabolicPath_Reg"/>
</dbReference>
<dbReference type="OrthoDB" id="9807558at2"/>
<keyword evidence="1" id="KW-0805">Transcription regulation</keyword>
<dbReference type="InterPro" id="IPR029016">
    <property type="entry name" value="GAF-like_dom_sf"/>
</dbReference>
<feature type="domain" description="IclR-ED" evidence="5">
    <location>
        <begin position="82"/>
        <end position="264"/>
    </location>
</feature>
<dbReference type="SUPFAM" id="SSF46785">
    <property type="entry name" value="Winged helix' DNA-binding domain"/>
    <property type="match status" value="1"/>
</dbReference>
<dbReference type="SUPFAM" id="SSF55781">
    <property type="entry name" value="GAF domain-like"/>
    <property type="match status" value="1"/>
</dbReference>
<keyword evidence="7" id="KW-1185">Reference proteome</keyword>
<dbReference type="SMART" id="SM00346">
    <property type="entry name" value="HTH_ICLR"/>
    <property type="match status" value="1"/>
</dbReference>
<dbReference type="Pfam" id="PF09339">
    <property type="entry name" value="HTH_IclR"/>
    <property type="match status" value="1"/>
</dbReference>
<dbReference type="InterPro" id="IPR036390">
    <property type="entry name" value="WH_DNA-bd_sf"/>
</dbReference>
<sequence>MNELSNEPQGAEEGDRQFVTALARGLDILTSFGKTDRYLSNQEIAQRTGLARPTVSRLTYTLMKTGFLIRSDDSGEYRLGPKVLQLGFSALAATDISERFNDQMSELCRGPNPYITVALAERSGTRAVYLAVRRSRQAVTLSIDVGARLPLFYSGIGRAILAGLSEEKQQAVLQKAIAEFPGQRERMERSLNQAVEDYERYGYCTSFGAWKPEINSIAAPLRSLDGSSVYGVNIGGPSFMISPEELHEQYGDRLRSAVSGLGAT</sequence>
<dbReference type="PROSITE" id="PS51077">
    <property type="entry name" value="HTH_ICLR"/>
    <property type="match status" value="1"/>
</dbReference>
<dbReference type="EMBL" id="VOPL01000005">
    <property type="protein sequence ID" value="TXB68261.1"/>
    <property type="molecule type" value="Genomic_DNA"/>
</dbReference>
<feature type="domain" description="HTH iclR-type" evidence="4">
    <location>
        <begin position="19"/>
        <end position="81"/>
    </location>
</feature>
<protein>
    <submittedName>
        <fullName evidence="6">IclR family transcriptional regulator</fullName>
    </submittedName>
</protein>
<evidence type="ECO:0000256" key="3">
    <source>
        <dbReference type="ARBA" id="ARBA00023163"/>
    </source>
</evidence>
<name>A0A5C6S159_9RHOB</name>
<dbReference type="PANTHER" id="PTHR30136">
    <property type="entry name" value="HELIX-TURN-HELIX TRANSCRIPTIONAL REGULATOR, ICLR FAMILY"/>
    <property type="match status" value="1"/>
</dbReference>